<protein>
    <submittedName>
        <fullName evidence="2">Uncharacterized protein</fullName>
    </submittedName>
</protein>
<dbReference type="EMBL" id="CAJNIZ010007542">
    <property type="protein sequence ID" value="CAE7258771.1"/>
    <property type="molecule type" value="Genomic_DNA"/>
</dbReference>
<keyword evidence="3" id="KW-1185">Reference proteome</keyword>
<dbReference type="AlphaFoldDB" id="A0A812MBI9"/>
<keyword evidence="1" id="KW-0472">Membrane</keyword>
<evidence type="ECO:0000313" key="2">
    <source>
        <dbReference type="EMBL" id="CAE7258771.1"/>
    </source>
</evidence>
<feature type="transmembrane region" description="Helical" evidence="1">
    <location>
        <begin position="60"/>
        <end position="81"/>
    </location>
</feature>
<proteinExistence type="predicted"/>
<name>A0A812MBI9_SYMPI</name>
<comment type="caution">
    <text evidence="2">The sequence shown here is derived from an EMBL/GenBank/DDBJ whole genome shotgun (WGS) entry which is preliminary data.</text>
</comment>
<dbReference type="Proteomes" id="UP000649617">
    <property type="component" value="Unassembled WGS sequence"/>
</dbReference>
<evidence type="ECO:0000256" key="1">
    <source>
        <dbReference type="SAM" id="Phobius"/>
    </source>
</evidence>
<sequence>MVLEGAGVRFRGPFSFLYYLLFATLCLPCVWLIQFCCLFFEANKSLLRYFSGEADAWITVRLFITAFLVLLGSALSGIAGFLLNGTKLLQQPLWLTADTTFQLLCTLLLSGMLGPRSWANSLEDFQRRALEAGFGLAQTRIAFPGKICEENTRCVVSFPGKYSGQWDQLVSSASTEGAVCSVACVFLTDSTTGLGQHSSNPEMPGHCWCRAIYGQVPPEAYLATVDETRDTERERAFKRADAKAMNQHLLVYKGQPQADWEHDLTRAMRKATESCQQNHGRAPWGCRWFEDWKKNVTRAAELDQELHVFYFEGRCGKGKL</sequence>
<gene>
    <name evidence="2" type="ORF">SPIL2461_LOCUS5349</name>
</gene>
<keyword evidence="1" id="KW-1133">Transmembrane helix</keyword>
<keyword evidence="1" id="KW-0812">Transmembrane</keyword>
<organism evidence="2 3">
    <name type="scientific">Symbiodinium pilosum</name>
    <name type="common">Dinoflagellate</name>
    <dbReference type="NCBI Taxonomy" id="2952"/>
    <lineage>
        <taxon>Eukaryota</taxon>
        <taxon>Sar</taxon>
        <taxon>Alveolata</taxon>
        <taxon>Dinophyceae</taxon>
        <taxon>Suessiales</taxon>
        <taxon>Symbiodiniaceae</taxon>
        <taxon>Symbiodinium</taxon>
    </lineage>
</organism>
<accession>A0A812MBI9</accession>
<feature type="non-terminal residue" evidence="2">
    <location>
        <position position="1"/>
    </location>
</feature>
<feature type="transmembrane region" description="Helical" evidence="1">
    <location>
        <begin position="16"/>
        <end position="40"/>
    </location>
</feature>
<reference evidence="2" key="1">
    <citation type="submission" date="2021-02" db="EMBL/GenBank/DDBJ databases">
        <authorList>
            <person name="Dougan E. K."/>
            <person name="Rhodes N."/>
            <person name="Thang M."/>
            <person name="Chan C."/>
        </authorList>
    </citation>
    <scope>NUCLEOTIDE SEQUENCE</scope>
</reference>
<evidence type="ECO:0000313" key="3">
    <source>
        <dbReference type="Proteomes" id="UP000649617"/>
    </source>
</evidence>